<dbReference type="Pfam" id="PF01244">
    <property type="entry name" value="Peptidase_M19"/>
    <property type="match status" value="1"/>
</dbReference>
<evidence type="ECO:0000313" key="2">
    <source>
        <dbReference type="Proteomes" id="UP001144036"/>
    </source>
</evidence>
<dbReference type="GO" id="GO:0016805">
    <property type="term" value="F:dipeptidase activity"/>
    <property type="evidence" value="ECO:0007669"/>
    <property type="project" value="UniProtKB-KW"/>
</dbReference>
<reference evidence="1" key="1">
    <citation type="submission" date="2022-11" db="EMBL/GenBank/DDBJ databases">
        <title>Nonomuraea corallina sp. nov., a new species of the genus Nonomuraea isolated from sea side sediment in Thai sea.</title>
        <authorList>
            <person name="Ngamcharungchit C."/>
            <person name="Matsumoto A."/>
            <person name="Suriyachadkun C."/>
            <person name="Panbangred W."/>
            <person name="Inahashi Y."/>
            <person name="Intra B."/>
        </authorList>
    </citation>
    <scope>NUCLEOTIDE SEQUENCE</scope>
    <source>
        <strain evidence="1">MCN248</strain>
    </source>
</reference>
<keyword evidence="1" id="KW-0378">Hydrolase</keyword>
<keyword evidence="2" id="KW-1185">Reference proteome</keyword>
<dbReference type="RefSeq" id="WP_270155793.1">
    <property type="nucleotide sequence ID" value="NZ_JAPNNL010000055.1"/>
</dbReference>
<dbReference type="PROSITE" id="PS51365">
    <property type="entry name" value="RENAL_DIPEPTIDASE_2"/>
    <property type="match status" value="1"/>
</dbReference>
<keyword evidence="1" id="KW-0224">Dipeptidase</keyword>
<comment type="caution">
    <text evidence="1">The sequence shown here is derived from an EMBL/GenBank/DDBJ whole genome shotgun (WGS) entry which is preliminary data.</text>
</comment>
<organism evidence="1 2">
    <name type="scientific">Nonomuraea corallina</name>
    <dbReference type="NCBI Taxonomy" id="2989783"/>
    <lineage>
        <taxon>Bacteria</taxon>
        <taxon>Bacillati</taxon>
        <taxon>Actinomycetota</taxon>
        <taxon>Actinomycetes</taxon>
        <taxon>Streptosporangiales</taxon>
        <taxon>Streptosporangiaceae</taxon>
        <taxon>Nonomuraea</taxon>
    </lineage>
</organism>
<accession>A0ABT4SCU5</accession>
<evidence type="ECO:0000313" key="1">
    <source>
        <dbReference type="EMBL" id="MDA0634960.1"/>
    </source>
</evidence>
<name>A0ABT4SCU5_9ACTN</name>
<keyword evidence="1" id="KW-0645">Protease</keyword>
<dbReference type="PANTHER" id="PTHR10443">
    <property type="entry name" value="MICROSOMAL DIPEPTIDASE"/>
    <property type="match status" value="1"/>
</dbReference>
<dbReference type="InterPro" id="IPR008257">
    <property type="entry name" value="Pept_M19"/>
</dbReference>
<gene>
    <name evidence="1" type="ORF">OUY22_16175</name>
</gene>
<dbReference type="Gene3D" id="3.20.20.140">
    <property type="entry name" value="Metal-dependent hydrolases"/>
    <property type="match status" value="1"/>
</dbReference>
<dbReference type="SUPFAM" id="SSF51556">
    <property type="entry name" value="Metallo-dependent hydrolases"/>
    <property type="match status" value="1"/>
</dbReference>
<proteinExistence type="predicted"/>
<sequence length="340" mass="36468">MTSSLHRRTVVADTHNDLLMAVSARPPERWAAFFRERWLPQLQEGGVRLQVLPVFIDDPYRPEGALRRTLRMIECAHVIAEANADRVRLCTDAAGIDAALDDGLIALVLALESMPGLDASVELIPTMHRLGVRIASIAHWGRTPLADGSGEDATGSGLTSHGVAALREMERLGIVFDISHLGASGVAHVLELATRPVMATHSSARALLDHHRNLTDDQLRAVAATGGVVCVNFFAGFLTERPSEVTLDHLLDHIEHLVAVAGIDHVGLGPDFVREVLADVTPPCEETIHGFDPGAAIPGLEGPAGLPMVTEGLLGRGLPEKDVQKIIGANVHRFLTDRLG</sequence>
<dbReference type="Proteomes" id="UP001144036">
    <property type="component" value="Unassembled WGS sequence"/>
</dbReference>
<dbReference type="EC" id="3.4.13.-" evidence="1"/>
<dbReference type="InterPro" id="IPR032466">
    <property type="entry name" value="Metal_Hydrolase"/>
</dbReference>
<dbReference type="PANTHER" id="PTHR10443:SF12">
    <property type="entry name" value="DIPEPTIDASE"/>
    <property type="match status" value="1"/>
</dbReference>
<protein>
    <submittedName>
        <fullName evidence="1">Membrane dipeptidase</fullName>
        <ecNumber evidence="1">3.4.13.-</ecNumber>
    </submittedName>
</protein>
<dbReference type="EMBL" id="JAPNNL010000055">
    <property type="protein sequence ID" value="MDA0634960.1"/>
    <property type="molecule type" value="Genomic_DNA"/>
</dbReference>